<feature type="transmembrane region" description="Helical" evidence="1">
    <location>
        <begin position="102"/>
        <end position="129"/>
    </location>
</feature>
<evidence type="ECO:0000256" key="1">
    <source>
        <dbReference type="SAM" id="Phobius"/>
    </source>
</evidence>
<comment type="caution">
    <text evidence="2">The sequence shown here is derived from an EMBL/GenBank/DDBJ whole genome shotgun (WGS) entry which is preliminary data.</text>
</comment>
<proteinExistence type="predicted"/>
<protein>
    <submittedName>
        <fullName evidence="2">Uncharacterized protein</fullName>
    </submittedName>
</protein>
<dbReference type="AlphaFoldDB" id="A0ABD5RQW0"/>
<feature type="transmembrane region" description="Helical" evidence="1">
    <location>
        <begin position="71"/>
        <end position="90"/>
    </location>
</feature>
<reference evidence="2 3" key="1">
    <citation type="journal article" date="2019" name="Int. J. Syst. Evol. Microbiol.">
        <title>The Global Catalogue of Microorganisms (GCM) 10K type strain sequencing project: providing services to taxonomists for standard genome sequencing and annotation.</title>
        <authorList>
            <consortium name="The Broad Institute Genomics Platform"/>
            <consortium name="The Broad Institute Genome Sequencing Center for Infectious Disease"/>
            <person name="Wu L."/>
            <person name="Ma J."/>
        </authorList>
    </citation>
    <scope>NUCLEOTIDE SEQUENCE [LARGE SCALE GENOMIC DNA]</scope>
    <source>
        <strain evidence="2 3">CGMCC 1.12543</strain>
    </source>
</reference>
<accession>A0ABD5RQW0</accession>
<keyword evidence="1" id="KW-0472">Membrane</keyword>
<dbReference type="EMBL" id="JBHSQH010000001">
    <property type="protein sequence ID" value="MFC5972876.1"/>
    <property type="molecule type" value="Genomic_DNA"/>
</dbReference>
<dbReference type="RefSeq" id="WP_247416798.1">
    <property type="nucleotide sequence ID" value="NZ_JALLGW010000001.1"/>
</dbReference>
<keyword evidence="1" id="KW-1133">Transmembrane helix</keyword>
<sequence length="152" mass="15741">MFDPAADRFPVDLTALALLVAACSFCAATALASDAQALDRWALVVAAGASGGTAPRLLARPVADRERVGFGFGLVAAVTGSILFGSAFLLGTPTDPVRAGVVLRAVGTLSLGALVVATVATVTYLVGVLRRRESPERRAERIAEQVIGHERR</sequence>
<name>A0ABD5RQW0_9EURY</name>
<evidence type="ECO:0000313" key="3">
    <source>
        <dbReference type="Proteomes" id="UP001596099"/>
    </source>
</evidence>
<organism evidence="2 3">
    <name type="scientific">Halomarina salina</name>
    <dbReference type="NCBI Taxonomy" id="1872699"/>
    <lineage>
        <taxon>Archaea</taxon>
        <taxon>Methanobacteriati</taxon>
        <taxon>Methanobacteriota</taxon>
        <taxon>Stenosarchaea group</taxon>
        <taxon>Halobacteria</taxon>
        <taxon>Halobacteriales</taxon>
        <taxon>Natronomonadaceae</taxon>
        <taxon>Halomarina</taxon>
    </lineage>
</organism>
<keyword evidence="1" id="KW-0812">Transmembrane</keyword>
<gene>
    <name evidence="2" type="ORF">ACFPYI_16185</name>
</gene>
<evidence type="ECO:0000313" key="2">
    <source>
        <dbReference type="EMBL" id="MFC5972876.1"/>
    </source>
</evidence>
<dbReference type="Proteomes" id="UP001596099">
    <property type="component" value="Unassembled WGS sequence"/>
</dbReference>
<keyword evidence="3" id="KW-1185">Reference proteome</keyword>